<keyword evidence="1" id="KW-0175">Coiled coil</keyword>
<reference evidence="2" key="1">
    <citation type="submission" date="2023-10" db="EMBL/GenBank/DDBJ databases">
        <authorList>
            <person name="Chen Y."/>
            <person name="Shah S."/>
            <person name="Dougan E. K."/>
            <person name="Thang M."/>
            <person name="Chan C."/>
        </authorList>
    </citation>
    <scope>NUCLEOTIDE SEQUENCE [LARGE SCALE GENOMIC DNA]</scope>
</reference>
<evidence type="ECO:0000313" key="2">
    <source>
        <dbReference type="EMBL" id="CAK0885359.1"/>
    </source>
</evidence>
<organism evidence="2 3">
    <name type="scientific">Prorocentrum cordatum</name>
    <dbReference type="NCBI Taxonomy" id="2364126"/>
    <lineage>
        <taxon>Eukaryota</taxon>
        <taxon>Sar</taxon>
        <taxon>Alveolata</taxon>
        <taxon>Dinophyceae</taxon>
        <taxon>Prorocentrales</taxon>
        <taxon>Prorocentraceae</taxon>
        <taxon>Prorocentrum</taxon>
    </lineage>
</organism>
<sequence>MAIGAHGVIGGAGAQWSQALQQLEKEKAELQGEVRALEQAKKEVERRLDKDGKQFLEVLVGLESEVSRLTKQNEKLKEDRGSAQARLAKQERDFERQLGEVERHRDHILNVMTEEGRELQSRVDKLSQDNQRINQDNEVLTTDFVKAKA</sequence>
<feature type="coiled-coil region" evidence="1">
    <location>
        <begin position="13"/>
        <end position="143"/>
    </location>
</feature>
<gene>
    <name evidence="2" type="ORF">PCOR1329_LOCUS66989</name>
</gene>
<dbReference type="EMBL" id="CAUYUJ010018659">
    <property type="protein sequence ID" value="CAK0885359.1"/>
    <property type="molecule type" value="Genomic_DNA"/>
</dbReference>
<feature type="non-terminal residue" evidence="2">
    <location>
        <position position="149"/>
    </location>
</feature>
<comment type="caution">
    <text evidence="2">The sequence shown here is derived from an EMBL/GenBank/DDBJ whole genome shotgun (WGS) entry which is preliminary data.</text>
</comment>
<accession>A0ABN9WK58</accession>
<name>A0ABN9WK58_9DINO</name>
<proteinExistence type="predicted"/>
<evidence type="ECO:0000313" key="3">
    <source>
        <dbReference type="Proteomes" id="UP001189429"/>
    </source>
</evidence>
<keyword evidence="3" id="KW-1185">Reference proteome</keyword>
<evidence type="ECO:0000256" key="1">
    <source>
        <dbReference type="SAM" id="Coils"/>
    </source>
</evidence>
<evidence type="ECO:0008006" key="4">
    <source>
        <dbReference type="Google" id="ProtNLM"/>
    </source>
</evidence>
<dbReference type="Proteomes" id="UP001189429">
    <property type="component" value="Unassembled WGS sequence"/>
</dbReference>
<protein>
    <recommendedName>
        <fullName evidence="4">Cilia- and flagella-associated protein 157</fullName>
    </recommendedName>
</protein>